<organism evidence="1 2">
    <name type="scientific">Halocaridina rubra</name>
    <name type="common">Hawaiian red shrimp</name>
    <dbReference type="NCBI Taxonomy" id="373956"/>
    <lineage>
        <taxon>Eukaryota</taxon>
        <taxon>Metazoa</taxon>
        <taxon>Ecdysozoa</taxon>
        <taxon>Arthropoda</taxon>
        <taxon>Crustacea</taxon>
        <taxon>Multicrustacea</taxon>
        <taxon>Malacostraca</taxon>
        <taxon>Eumalacostraca</taxon>
        <taxon>Eucarida</taxon>
        <taxon>Decapoda</taxon>
        <taxon>Pleocyemata</taxon>
        <taxon>Caridea</taxon>
        <taxon>Atyoidea</taxon>
        <taxon>Atyidae</taxon>
        <taxon>Halocaridina</taxon>
    </lineage>
</organism>
<name>A0AAN9AGS9_HALRR</name>
<proteinExistence type="predicted"/>
<sequence>MLLFLTGRYAEVDNRSTDITLTVVEILEKVIIYAQTLLDAQTHEENVLTNEDEPLSHRSDKDKSFIDTALFVLESGVPPGMSQYLEHILASNMRLFQSDSLNQPKDPQPQGETINGNTCDLGKRIQDALNTLAPMVSSGPQCRYDTSRLAKETGLSSPINISNPVKSFKCQNEPSITCYMSRTKDIRMKLMHWAQLLQTNCLPHLEKTFPMLYLHVSDIVHIVNQI</sequence>
<accession>A0AAN9AGS9</accession>
<evidence type="ECO:0000313" key="1">
    <source>
        <dbReference type="EMBL" id="KAK7086607.1"/>
    </source>
</evidence>
<gene>
    <name evidence="1" type="ORF">SK128_013099</name>
</gene>
<dbReference type="AlphaFoldDB" id="A0AAN9AGS9"/>
<dbReference type="Proteomes" id="UP001381693">
    <property type="component" value="Unassembled WGS sequence"/>
</dbReference>
<dbReference type="EMBL" id="JAXCGZ010000135">
    <property type="protein sequence ID" value="KAK7086607.1"/>
    <property type="molecule type" value="Genomic_DNA"/>
</dbReference>
<evidence type="ECO:0000313" key="2">
    <source>
        <dbReference type="Proteomes" id="UP001381693"/>
    </source>
</evidence>
<comment type="caution">
    <text evidence="1">The sequence shown here is derived from an EMBL/GenBank/DDBJ whole genome shotgun (WGS) entry which is preliminary data.</text>
</comment>
<protein>
    <submittedName>
        <fullName evidence="1">Uncharacterized protein</fullName>
    </submittedName>
</protein>
<reference evidence="1 2" key="1">
    <citation type="submission" date="2023-11" db="EMBL/GenBank/DDBJ databases">
        <title>Halocaridina rubra genome assembly.</title>
        <authorList>
            <person name="Smith C."/>
        </authorList>
    </citation>
    <scope>NUCLEOTIDE SEQUENCE [LARGE SCALE GENOMIC DNA]</scope>
    <source>
        <strain evidence="1">EP-1</strain>
        <tissue evidence="1">Whole</tissue>
    </source>
</reference>
<keyword evidence="2" id="KW-1185">Reference proteome</keyword>